<keyword evidence="1" id="KW-0812">Transmembrane</keyword>
<dbReference type="EMBL" id="CP000246">
    <property type="protein sequence ID" value="ABG84286.1"/>
    <property type="molecule type" value="Genomic_DNA"/>
</dbReference>
<dbReference type="RefSeq" id="WP_003451671.1">
    <property type="nucleotide sequence ID" value="NC_008261.1"/>
</dbReference>
<keyword evidence="3" id="KW-1185">Reference proteome</keyword>
<evidence type="ECO:0000313" key="2">
    <source>
        <dbReference type="EMBL" id="ABG84286.1"/>
    </source>
</evidence>
<dbReference type="eggNOG" id="ENOG5032ZY3">
    <property type="taxonomic scope" value="Bacteria"/>
</dbReference>
<keyword evidence="1" id="KW-1133">Transmembrane helix</keyword>
<dbReference type="NCBIfam" id="TIGR02848">
    <property type="entry name" value="spore_III_AC"/>
    <property type="match status" value="1"/>
</dbReference>
<keyword evidence="1" id="KW-0472">Membrane</keyword>
<dbReference type="HOGENOM" id="CLU_194471_1_0_9"/>
<dbReference type="InterPro" id="IPR025664">
    <property type="entry name" value="Spore_III_AC/AD"/>
</dbReference>
<dbReference type="Proteomes" id="UP000001823">
    <property type="component" value="Chromosome"/>
</dbReference>
<accession>A0A0H2YUL2</accession>
<feature type="transmembrane region" description="Helical" evidence="1">
    <location>
        <begin position="6"/>
        <end position="24"/>
    </location>
</feature>
<dbReference type="PaxDb" id="195103-CPF_2085"/>
<dbReference type="AlphaFoldDB" id="A0A0H2YUL2"/>
<reference evidence="2 3" key="1">
    <citation type="journal article" date="2006" name="Genome Res.">
        <title>Skewed genomic variability in strains of the toxigenic bacterial pathogen, Clostridium perfringens.</title>
        <authorList>
            <person name="Myers G.S."/>
            <person name="Rasko D.A."/>
            <person name="Cheung J.K."/>
            <person name="Ravel J."/>
            <person name="Seshadri R."/>
            <person name="Deboy R.T."/>
            <person name="Ren Q."/>
            <person name="Varga J."/>
            <person name="Awad M.M."/>
            <person name="Brinkac L.M."/>
            <person name="Daugherty S.C."/>
            <person name="Haft D.H."/>
            <person name="Dodson R.J."/>
            <person name="Madupu R."/>
            <person name="Nelson W.C."/>
            <person name="Rosovitz M.J."/>
            <person name="Sullivan S.A."/>
            <person name="Khouri H."/>
            <person name="Dimitrov G.I."/>
            <person name="Watkins K.L."/>
            <person name="Mulligan S."/>
            <person name="Benton J."/>
            <person name="Radune D."/>
            <person name="Fisher D.J."/>
            <person name="Atkins H.S."/>
            <person name="Hiscox T."/>
            <person name="Jost B.H."/>
            <person name="Billington S.J."/>
            <person name="Songer J.G."/>
            <person name="McClane B.A."/>
            <person name="Titball R.W."/>
            <person name="Rood J.I."/>
            <person name="Melville S.B."/>
            <person name="Paulsen I.T."/>
        </authorList>
    </citation>
    <scope>NUCLEOTIDE SEQUENCE [LARGE SCALE GENOMIC DNA]</scope>
    <source>
        <strain evidence="3">ATCC 13124 / DSM 756 / JCM 1290 / NCIMB 6125 / NCTC 8237 / S 107 / Type A</strain>
    </source>
</reference>
<sequence>MSDLSLIFQIAGVGIVLVILDKVLDQSGKKEYATLANIVGVVIILTMMIQLISRLFSSVKSMFLF</sequence>
<evidence type="ECO:0000313" key="3">
    <source>
        <dbReference type="Proteomes" id="UP000001823"/>
    </source>
</evidence>
<dbReference type="Pfam" id="PF06686">
    <property type="entry name" value="SpoIIIAC"/>
    <property type="match status" value="1"/>
</dbReference>
<dbReference type="InterPro" id="IPR009570">
    <property type="entry name" value="Spore_III_AC"/>
</dbReference>
<evidence type="ECO:0000256" key="1">
    <source>
        <dbReference type="SAM" id="Phobius"/>
    </source>
</evidence>
<dbReference type="KEGG" id="cpf:CPF_2085"/>
<feature type="transmembrane region" description="Helical" evidence="1">
    <location>
        <begin position="36"/>
        <end position="56"/>
    </location>
</feature>
<dbReference type="GeneID" id="93001634"/>
<proteinExistence type="predicted"/>
<gene>
    <name evidence="2" type="ordered locus">CPF_2085</name>
</gene>
<organism evidence="2 3">
    <name type="scientific">Clostridium perfringens (strain ATCC 13124 / DSM 756 / JCM 1290 / NCIMB 6125 / NCTC 8237 / Type A)</name>
    <dbReference type="NCBI Taxonomy" id="195103"/>
    <lineage>
        <taxon>Bacteria</taxon>
        <taxon>Bacillati</taxon>
        <taxon>Bacillota</taxon>
        <taxon>Clostridia</taxon>
        <taxon>Eubacteriales</taxon>
        <taxon>Clostridiaceae</taxon>
        <taxon>Clostridium</taxon>
    </lineage>
</organism>
<protein>
    <submittedName>
        <fullName evidence="2">Stage III sporulation protein AC</fullName>
    </submittedName>
</protein>
<name>A0A0H2YUL2_CLOP1</name>
<dbReference type="STRING" id="195103.CPF_2085"/>